<dbReference type="GO" id="GO:0005886">
    <property type="term" value="C:plasma membrane"/>
    <property type="evidence" value="ECO:0007669"/>
    <property type="project" value="TreeGrafter"/>
</dbReference>
<sequence>MEDSFKRKSPEDILKMITKLQQGTLKIYIGPVSGSGKTYHMLREGNTLRQQGIDVVICAVSTMRRPETVEQLGELERIPSIHWSRGKDGMEMKDLNLDALLARNPEVVLVDGLAHRNRKGARHATRLEDIQYLLRHNISVITTVNV</sequence>
<evidence type="ECO:0000256" key="1">
    <source>
        <dbReference type="ARBA" id="ARBA00022679"/>
    </source>
</evidence>
<reference evidence="5" key="1">
    <citation type="submission" date="2018-10" db="EMBL/GenBank/DDBJ databases">
        <title>Effector identification in a new, highly contiguous assembly of the strawberry crown rot pathogen Phytophthora cactorum.</title>
        <authorList>
            <person name="Armitage A.D."/>
            <person name="Nellist C.F."/>
            <person name="Bates H."/>
            <person name="Vickerstaff R.J."/>
            <person name="Harrison R.J."/>
        </authorList>
    </citation>
    <scope>NUCLEOTIDE SEQUENCE</scope>
    <source>
        <strain evidence="5">4032</strain>
    </source>
</reference>
<dbReference type="GO" id="GO:0000155">
    <property type="term" value="F:phosphorelay sensor kinase activity"/>
    <property type="evidence" value="ECO:0007669"/>
    <property type="project" value="InterPro"/>
</dbReference>
<dbReference type="PANTHER" id="PTHR45569:SF1">
    <property type="entry name" value="SENSOR PROTEIN KDPD"/>
    <property type="match status" value="1"/>
</dbReference>
<dbReference type="InterPro" id="IPR052023">
    <property type="entry name" value="Histidine_kinase_KdpD"/>
</dbReference>
<accession>A0A8T1A774</accession>
<evidence type="ECO:0000259" key="4">
    <source>
        <dbReference type="Pfam" id="PF02702"/>
    </source>
</evidence>
<dbReference type="PANTHER" id="PTHR45569">
    <property type="entry name" value="SENSOR PROTEIN KDPD"/>
    <property type="match status" value="1"/>
</dbReference>
<comment type="caution">
    <text evidence="5">The sequence shown here is derived from an EMBL/GenBank/DDBJ whole genome shotgun (WGS) entry which is preliminary data.</text>
</comment>
<keyword evidence="2" id="KW-0418">Kinase</keyword>
<keyword evidence="3" id="KW-0902">Two-component regulatory system</keyword>
<name>A0A8T1A774_9STRA</name>
<dbReference type="Pfam" id="PF02702">
    <property type="entry name" value="KdpD"/>
    <property type="match status" value="1"/>
</dbReference>
<evidence type="ECO:0000256" key="3">
    <source>
        <dbReference type="ARBA" id="ARBA00023012"/>
    </source>
</evidence>
<dbReference type="SUPFAM" id="SSF52540">
    <property type="entry name" value="P-loop containing nucleoside triphosphate hydrolases"/>
    <property type="match status" value="1"/>
</dbReference>
<protein>
    <recommendedName>
        <fullName evidence="4">Signal transduction histidine kinase osmosensitive K+ channel sensor N-terminal domain-containing protein</fullName>
    </recommendedName>
</protein>
<dbReference type="Gene3D" id="3.40.50.300">
    <property type="entry name" value="P-loop containing nucleotide triphosphate hydrolases"/>
    <property type="match status" value="1"/>
</dbReference>
<dbReference type="AlphaFoldDB" id="A0A8T1A774"/>
<gene>
    <name evidence="5" type="ORF">PC115_g25013</name>
</gene>
<keyword evidence="1" id="KW-0808">Transferase</keyword>
<evidence type="ECO:0000313" key="6">
    <source>
        <dbReference type="Proteomes" id="UP000774804"/>
    </source>
</evidence>
<feature type="domain" description="Signal transduction histidine kinase osmosensitive K+ channel sensor N-terminal" evidence="4">
    <location>
        <begin position="22"/>
        <end position="146"/>
    </location>
</feature>
<dbReference type="InterPro" id="IPR027417">
    <property type="entry name" value="P-loop_NTPase"/>
</dbReference>
<dbReference type="EMBL" id="RCMI01004069">
    <property type="protein sequence ID" value="KAG2870813.1"/>
    <property type="molecule type" value="Genomic_DNA"/>
</dbReference>
<dbReference type="InterPro" id="IPR003852">
    <property type="entry name" value="Sig_transdc_His_kinase_KdpD_N"/>
</dbReference>
<proteinExistence type="predicted"/>
<dbReference type="Proteomes" id="UP000774804">
    <property type="component" value="Unassembled WGS sequence"/>
</dbReference>
<organism evidence="5 6">
    <name type="scientific">Phytophthora cactorum</name>
    <dbReference type="NCBI Taxonomy" id="29920"/>
    <lineage>
        <taxon>Eukaryota</taxon>
        <taxon>Sar</taxon>
        <taxon>Stramenopiles</taxon>
        <taxon>Oomycota</taxon>
        <taxon>Peronosporomycetes</taxon>
        <taxon>Peronosporales</taxon>
        <taxon>Peronosporaceae</taxon>
        <taxon>Phytophthora</taxon>
    </lineage>
</organism>
<evidence type="ECO:0000256" key="2">
    <source>
        <dbReference type="ARBA" id="ARBA00022777"/>
    </source>
</evidence>
<evidence type="ECO:0000313" key="5">
    <source>
        <dbReference type="EMBL" id="KAG2870813.1"/>
    </source>
</evidence>